<reference evidence="11" key="1">
    <citation type="submission" date="2020-10" db="EMBL/GenBank/DDBJ databases">
        <authorList>
            <person name="Gilroy R."/>
        </authorList>
    </citation>
    <scope>NUCLEOTIDE SEQUENCE</scope>
    <source>
        <strain evidence="11">17213</strain>
    </source>
</reference>
<keyword evidence="7 9" id="KW-0808">Transferase</keyword>
<comment type="caution">
    <text evidence="11">The sequence shown here is derived from an EMBL/GenBank/DDBJ whole genome shotgun (WGS) entry which is preliminary data.</text>
</comment>
<evidence type="ECO:0000256" key="8">
    <source>
        <dbReference type="ARBA" id="ARBA00022975"/>
    </source>
</evidence>
<feature type="binding site" evidence="9">
    <location>
        <position position="99"/>
    </location>
    <ligand>
        <name>5-phospho-alpha-D-ribose 1-diphosphate</name>
        <dbReference type="ChEBI" id="CHEBI:58017"/>
        <note>ligand shared between dimeric partners</note>
    </ligand>
</feature>
<evidence type="ECO:0000259" key="10">
    <source>
        <dbReference type="Pfam" id="PF00156"/>
    </source>
</evidence>
<comment type="catalytic activity">
    <reaction evidence="9">
        <text>orotidine 5'-phosphate + diphosphate = orotate + 5-phospho-alpha-D-ribose 1-diphosphate</text>
        <dbReference type="Rhea" id="RHEA:10380"/>
        <dbReference type="ChEBI" id="CHEBI:30839"/>
        <dbReference type="ChEBI" id="CHEBI:33019"/>
        <dbReference type="ChEBI" id="CHEBI:57538"/>
        <dbReference type="ChEBI" id="CHEBI:58017"/>
        <dbReference type="EC" id="2.4.2.10"/>
    </reaction>
</comment>
<evidence type="ECO:0000256" key="9">
    <source>
        <dbReference type="HAMAP-Rule" id="MF_01208"/>
    </source>
</evidence>
<feature type="binding site" evidence="9">
    <location>
        <position position="105"/>
    </location>
    <ligand>
        <name>5-phospho-alpha-D-ribose 1-diphosphate</name>
        <dbReference type="ChEBI" id="CHEBI:58017"/>
        <note>ligand shared between dimeric partners</note>
    </ligand>
</feature>
<dbReference type="GO" id="GO:0006207">
    <property type="term" value="P:'de novo' pyrimidine nucleobase biosynthetic process"/>
    <property type="evidence" value="ECO:0007669"/>
    <property type="project" value="TreeGrafter"/>
</dbReference>
<keyword evidence="9" id="KW-0460">Magnesium</keyword>
<dbReference type="GO" id="GO:0046132">
    <property type="term" value="P:pyrimidine ribonucleoside biosynthetic process"/>
    <property type="evidence" value="ECO:0007669"/>
    <property type="project" value="TreeGrafter"/>
</dbReference>
<feature type="binding site" description="in other chain" evidence="9">
    <location>
        <begin position="72"/>
        <end position="73"/>
    </location>
    <ligand>
        <name>5-phospho-alpha-D-ribose 1-diphosphate</name>
        <dbReference type="ChEBI" id="CHEBI:58017"/>
        <note>ligand shared between dimeric partners</note>
    </ligand>
</feature>
<dbReference type="GO" id="GO:0004588">
    <property type="term" value="F:orotate phosphoribosyltransferase activity"/>
    <property type="evidence" value="ECO:0007669"/>
    <property type="project" value="UniProtKB-UniRule"/>
</dbReference>
<dbReference type="PANTHER" id="PTHR46683">
    <property type="entry name" value="OROTATE PHOSPHORIBOSYLTRANSFERASE 1-RELATED"/>
    <property type="match status" value="1"/>
</dbReference>
<dbReference type="GO" id="GO:0044205">
    <property type="term" value="P:'de novo' UMP biosynthetic process"/>
    <property type="evidence" value="ECO:0007669"/>
    <property type="project" value="UniProtKB-UniRule"/>
</dbReference>
<name>A0A9D9DFY5_9GAMM</name>
<comment type="subunit">
    <text evidence="4 9">Homodimer.</text>
</comment>
<protein>
    <recommendedName>
        <fullName evidence="5 9">Orotate phosphoribosyltransferase</fullName>
        <shortName evidence="9">OPRT</shortName>
        <shortName evidence="9">OPRTase</shortName>
        <ecNumber evidence="5 9">2.4.2.10</ecNumber>
    </recommendedName>
</protein>
<comment type="similarity">
    <text evidence="3 9">Belongs to the purine/pyrimidine phosphoribosyltransferase family. PyrE subfamily.</text>
</comment>
<feature type="domain" description="Phosphoribosyltransferase" evidence="10">
    <location>
        <begin position="54"/>
        <end position="161"/>
    </location>
</feature>
<evidence type="ECO:0000313" key="12">
    <source>
        <dbReference type="Proteomes" id="UP000823631"/>
    </source>
</evidence>
<dbReference type="AlphaFoldDB" id="A0A9D9DFY5"/>
<dbReference type="Pfam" id="PF00156">
    <property type="entry name" value="Pribosyltran"/>
    <property type="match status" value="1"/>
</dbReference>
<dbReference type="HAMAP" id="MF_01208">
    <property type="entry name" value="PyrE"/>
    <property type="match status" value="1"/>
</dbReference>
<dbReference type="Proteomes" id="UP000823631">
    <property type="component" value="Unassembled WGS sequence"/>
</dbReference>
<dbReference type="EMBL" id="JADINH010000196">
    <property type="protein sequence ID" value="MBO8416686.1"/>
    <property type="molecule type" value="Genomic_DNA"/>
</dbReference>
<evidence type="ECO:0000256" key="7">
    <source>
        <dbReference type="ARBA" id="ARBA00022679"/>
    </source>
</evidence>
<reference evidence="11" key="2">
    <citation type="journal article" date="2021" name="PeerJ">
        <title>Extensive microbial diversity within the chicken gut microbiome revealed by metagenomics and culture.</title>
        <authorList>
            <person name="Gilroy R."/>
            <person name="Ravi A."/>
            <person name="Getino M."/>
            <person name="Pursley I."/>
            <person name="Horton D.L."/>
            <person name="Alikhan N.F."/>
            <person name="Baker D."/>
            <person name="Gharbi K."/>
            <person name="Hall N."/>
            <person name="Watson M."/>
            <person name="Adriaenssens E.M."/>
            <person name="Foster-Nyarko E."/>
            <person name="Jarju S."/>
            <person name="Secka A."/>
            <person name="Antonio M."/>
            <person name="Oren A."/>
            <person name="Chaudhuri R.R."/>
            <person name="La Ragione R."/>
            <person name="Hildebrand F."/>
            <person name="Pallen M.J."/>
        </authorList>
    </citation>
    <scope>NUCLEOTIDE SEQUENCE</scope>
    <source>
        <strain evidence="11">17213</strain>
    </source>
</reference>
<dbReference type="InterPro" id="IPR023031">
    <property type="entry name" value="OPRT"/>
</dbReference>
<evidence type="ECO:0000256" key="1">
    <source>
        <dbReference type="ARBA" id="ARBA00003769"/>
    </source>
</evidence>
<dbReference type="SUPFAM" id="SSF53271">
    <property type="entry name" value="PRTase-like"/>
    <property type="match status" value="1"/>
</dbReference>
<keyword evidence="6 9" id="KW-0328">Glycosyltransferase</keyword>
<sequence length="213" mass="22867">MQDYQRRFIELALDKGVLKFGSFILKSGRKSPYFFNAGSFCTGADLAVLGSCYAQALINSGLSYDILFGPAYKGIPLACATAMALATEHGINVPWCFNRKEIKDHGEGGSLVGATLSGDVLLIDDVITAGTAIHEADGIIKKAGAHFKAALIALNRQEKGNGDISAIDEAKGDLGIDIISIITFDDLMQYLADDPLLKSHLGVMERYREDYGA</sequence>
<evidence type="ECO:0000256" key="5">
    <source>
        <dbReference type="ARBA" id="ARBA00011971"/>
    </source>
</evidence>
<dbReference type="GO" id="GO:0005737">
    <property type="term" value="C:cytoplasm"/>
    <property type="evidence" value="ECO:0007669"/>
    <property type="project" value="TreeGrafter"/>
</dbReference>
<evidence type="ECO:0000256" key="4">
    <source>
        <dbReference type="ARBA" id="ARBA00011738"/>
    </source>
</evidence>
<feature type="binding site" evidence="9">
    <location>
        <position position="128"/>
    </location>
    <ligand>
        <name>orotate</name>
        <dbReference type="ChEBI" id="CHEBI:30839"/>
    </ligand>
</feature>
<proteinExistence type="inferred from homology"/>
<dbReference type="FunFam" id="3.40.50.2020:FF:000008">
    <property type="entry name" value="Orotate phosphoribosyltransferase"/>
    <property type="match status" value="1"/>
</dbReference>
<dbReference type="CDD" id="cd06223">
    <property type="entry name" value="PRTases_typeI"/>
    <property type="match status" value="1"/>
</dbReference>
<feature type="binding site" evidence="9">
    <location>
        <begin position="34"/>
        <end position="35"/>
    </location>
    <ligand>
        <name>orotate</name>
        <dbReference type="ChEBI" id="CHEBI:30839"/>
    </ligand>
</feature>
<gene>
    <name evidence="9 11" type="primary">pyrE</name>
    <name evidence="11" type="ORF">IAB19_09930</name>
</gene>
<dbReference type="Gene3D" id="3.40.50.2020">
    <property type="match status" value="1"/>
</dbReference>
<feature type="binding site" evidence="9">
    <location>
        <position position="103"/>
    </location>
    <ligand>
        <name>5-phospho-alpha-D-ribose 1-diphosphate</name>
        <dbReference type="ChEBI" id="CHEBI:58017"/>
        <note>ligand shared between dimeric partners</note>
    </ligand>
</feature>
<comment type="cofactor">
    <cofactor evidence="9">
        <name>Mg(2+)</name>
        <dbReference type="ChEBI" id="CHEBI:18420"/>
    </cofactor>
</comment>
<comment type="function">
    <text evidence="1 9">Catalyzes the transfer of a ribosyl phosphate group from 5-phosphoribose 1-diphosphate to orotate, leading to the formation of orotidine monophosphate (OMP).</text>
</comment>
<dbReference type="NCBIfam" id="TIGR00336">
    <property type="entry name" value="pyrE"/>
    <property type="match status" value="1"/>
</dbReference>
<accession>A0A9D9DFY5</accession>
<dbReference type="EC" id="2.4.2.10" evidence="5 9"/>
<organism evidence="11 12">
    <name type="scientific">Candidatus Avisuccinivibrio stercorigallinarum</name>
    <dbReference type="NCBI Taxonomy" id="2840704"/>
    <lineage>
        <taxon>Bacteria</taxon>
        <taxon>Pseudomonadati</taxon>
        <taxon>Pseudomonadota</taxon>
        <taxon>Gammaproteobacteria</taxon>
        <taxon>Aeromonadales</taxon>
        <taxon>Succinivibrionaceae</taxon>
        <taxon>Succinivibrionaceae incertae sedis</taxon>
        <taxon>Candidatus Avisuccinivibrio</taxon>
    </lineage>
</organism>
<feature type="binding site" evidence="9">
    <location>
        <position position="156"/>
    </location>
    <ligand>
        <name>orotate</name>
        <dbReference type="ChEBI" id="CHEBI:30839"/>
    </ligand>
</feature>
<dbReference type="InterPro" id="IPR004467">
    <property type="entry name" value="Or_phspho_trans_dom"/>
</dbReference>
<evidence type="ECO:0000313" key="11">
    <source>
        <dbReference type="EMBL" id="MBO8416686.1"/>
    </source>
</evidence>
<feature type="binding site" description="in other chain" evidence="9">
    <location>
        <position position="26"/>
    </location>
    <ligand>
        <name>5-phospho-alpha-D-ribose 1-diphosphate</name>
        <dbReference type="ChEBI" id="CHEBI:58017"/>
        <note>ligand shared between dimeric partners</note>
    </ligand>
</feature>
<dbReference type="PANTHER" id="PTHR46683:SF1">
    <property type="entry name" value="OROTATE PHOSPHORIBOSYLTRANSFERASE 1-RELATED"/>
    <property type="match status" value="1"/>
</dbReference>
<evidence type="ECO:0000256" key="3">
    <source>
        <dbReference type="ARBA" id="ARBA00006340"/>
    </source>
</evidence>
<dbReference type="GO" id="GO:0000287">
    <property type="term" value="F:magnesium ion binding"/>
    <property type="evidence" value="ECO:0007669"/>
    <property type="project" value="UniProtKB-UniRule"/>
</dbReference>
<evidence type="ECO:0000256" key="2">
    <source>
        <dbReference type="ARBA" id="ARBA00004889"/>
    </source>
</evidence>
<evidence type="ECO:0000256" key="6">
    <source>
        <dbReference type="ARBA" id="ARBA00022676"/>
    </source>
</evidence>
<feature type="binding site" description="in other chain" evidence="9">
    <location>
        <position position="100"/>
    </location>
    <ligand>
        <name>5-phospho-alpha-D-ribose 1-diphosphate</name>
        <dbReference type="ChEBI" id="CHEBI:58017"/>
        <note>ligand shared between dimeric partners</note>
    </ligand>
</feature>
<dbReference type="InterPro" id="IPR000836">
    <property type="entry name" value="PRTase_dom"/>
</dbReference>
<dbReference type="InterPro" id="IPR029057">
    <property type="entry name" value="PRTase-like"/>
</dbReference>
<feature type="binding site" description="in other chain" evidence="9">
    <location>
        <begin position="124"/>
        <end position="132"/>
    </location>
    <ligand>
        <name>5-phospho-alpha-D-ribose 1-diphosphate</name>
        <dbReference type="ChEBI" id="CHEBI:58017"/>
        <note>ligand shared between dimeric partners</note>
    </ligand>
</feature>
<keyword evidence="8 9" id="KW-0665">Pyrimidine biosynthesis</keyword>
<comment type="pathway">
    <text evidence="2 9">Pyrimidine metabolism; UMP biosynthesis via de novo pathway; UMP from orotate: step 1/2.</text>
</comment>